<dbReference type="EC" id="2.7.13.3" evidence="2"/>
<feature type="domain" description="Histidine kinase/HSP90-like ATPase" evidence="6">
    <location>
        <begin position="508"/>
        <end position="621"/>
    </location>
</feature>
<evidence type="ECO:0000256" key="2">
    <source>
        <dbReference type="ARBA" id="ARBA00012438"/>
    </source>
</evidence>
<protein>
    <recommendedName>
        <fullName evidence="2">histidine kinase</fullName>
        <ecNumber evidence="2">2.7.13.3</ecNumber>
    </recommendedName>
</protein>
<evidence type="ECO:0000256" key="3">
    <source>
        <dbReference type="ARBA" id="ARBA00022553"/>
    </source>
</evidence>
<evidence type="ECO:0000313" key="7">
    <source>
        <dbReference type="EMBL" id="MFF0545796.1"/>
    </source>
</evidence>
<evidence type="ECO:0000256" key="1">
    <source>
        <dbReference type="ARBA" id="ARBA00000085"/>
    </source>
</evidence>
<keyword evidence="7" id="KW-0547">Nucleotide-binding</keyword>
<dbReference type="GO" id="GO:0005524">
    <property type="term" value="F:ATP binding"/>
    <property type="evidence" value="ECO:0007669"/>
    <property type="project" value="UniProtKB-KW"/>
</dbReference>
<evidence type="ECO:0000259" key="6">
    <source>
        <dbReference type="SMART" id="SM00387"/>
    </source>
</evidence>
<proteinExistence type="predicted"/>
<reference evidence="7 8" key="1">
    <citation type="submission" date="2024-10" db="EMBL/GenBank/DDBJ databases">
        <title>The Natural Products Discovery Center: Release of the First 8490 Sequenced Strains for Exploring Actinobacteria Biosynthetic Diversity.</title>
        <authorList>
            <person name="Kalkreuter E."/>
            <person name="Kautsar S.A."/>
            <person name="Yang D."/>
            <person name="Bader C.D."/>
            <person name="Teijaro C.N."/>
            <person name="Fluegel L."/>
            <person name="Davis C.M."/>
            <person name="Simpson J.R."/>
            <person name="Lauterbach L."/>
            <person name="Steele A.D."/>
            <person name="Gui C."/>
            <person name="Meng S."/>
            <person name="Li G."/>
            <person name="Viehrig K."/>
            <person name="Ye F."/>
            <person name="Su P."/>
            <person name="Kiefer A.F."/>
            <person name="Nichols A."/>
            <person name="Cepeda A.J."/>
            <person name="Yan W."/>
            <person name="Fan B."/>
            <person name="Jiang Y."/>
            <person name="Adhikari A."/>
            <person name="Zheng C.-J."/>
            <person name="Schuster L."/>
            <person name="Cowan T.M."/>
            <person name="Smanski M.J."/>
            <person name="Chevrette M.G."/>
            <person name="De Carvalho L.P.S."/>
            <person name="Shen B."/>
        </authorList>
    </citation>
    <scope>NUCLEOTIDE SEQUENCE [LARGE SCALE GENOMIC DNA]</scope>
    <source>
        <strain evidence="7 8">NPDC004045</strain>
    </source>
</reference>
<evidence type="ECO:0000256" key="5">
    <source>
        <dbReference type="ARBA" id="ARBA00022777"/>
    </source>
</evidence>
<keyword evidence="7" id="KW-0067">ATP-binding</keyword>
<name>A0ABW6PTP5_9NOCA</name>
<keyword evidence="3" id="KW-0597">Phosphoprotein</keyword>
<comment type="catalytic activity">
    <reaction evidence="1">
        <text>ATP + protein L-histidine = ADP + protein N-phospho-L-histidine.</text>
        <dbReference type="EC" id="2.7.13.3"/>
    </reaction>
</comment>
<keyword evidence="5" id="KW-0418">Kinase</keyword>
<dbReference type="SUPFAM" id="SSF55874">
    <property type="entry name" value="ATPase domain of HSP90 chaperone/DNA topoisomerase II/histidine kinase"/>
    <property type="match status" value="1"/>
</dbReference>
<dbReference type="EMBL" id="JBIAMX010000016">
    <property type="protein sequence ID" value="MFF0545796.1"/>
    <property type="molecule type" value="Genomic_DNA"/>
</dbReference>
<dbReference type="PANTHER" id="PTHR45436">
    <property type="entry name" value="SENSOR HISTIDINE KINASE YKOH"/>
    <property type="match status" value="1"/>
</dbReference>
<keyword evidence="4" id="KW-0808">Transferase</keyword>
<evidence type="ECO:0000313" key="8">
    <source>
        <dbReference type="Proteomes" id="UP001601444"/>
    </source>
</evidence>
<comment type="caution">
    <text evidence="7">The sequence shown here is derived from an EMBL/GenBank/DDBJ whole genome shotgun (WGS) entry which is preliminary data.</text>
</comment>
<dbReference type="Proteomes" id="UP001601444">
    <property type="component" value="Unassembled WGS sequence"/>
</dbReference>
<dbReference type="PANTHER" id="PTHR45436:SF5">
    <property type="entry name" value="SENSOR HISTIDINE KINASE TRCS"/>
    <property type="match status" value="1"/>
</dbReference>
<organism evidence="7 8">
    <name type="scientific">Nocardia thailandica</name>
    <dbReference type="NCBI Taxonomy" id="257275"/>
    <lineage>
        <taxon>Bacteria</taxon>
        <taxon>Bacillati</taxon>
        <taxon>Actinomycetota</taxon>
        <taxon>Actinomycetes</taxon>
        <taxon>Mycobacteriales</taxon>
        <taxon>Nocardiaceae</taxon>
        <taxon>Nocardia</taxon>
    </lineage>
</organism>
<dbReference type="Pfam" id="PF02518">
    <property type="entry name" value="HATPase_c"/>
    <property type="match status" value="1"/>
</dbReference>
<dbReference type="InterPro" id="IPR036890">
    <property type="entry name" value="HATPase_C_sf"/>
</dbReference>
<dbReference type="SMART" id="SM00387">
    <property type="entry name" value="HATPase_c"/>
    <property type="match status" value="1"/>
</dbReference>
<dbReference type="InterPro" id="IPR003594">
    <property type="entry name" value="HATPase_dom"/>
</dbReference>
<keyword evidence="8" id="KW-1185">Reference proteome</keyword>
<evidence type="ECO:0000256" key="4">
    <source>
        <dbReference type="ARBA" id="ARBA00022679"/>
    </source>
</evidence>
<accession>A0ABW6PTP5</accession>
<dbReference type="InterPro" id="IPR050428">
    <property type="entry name" value="TCS_sensor_his_kinase"/>
</dbReference>
<sequence length="634" mass="66449">MFSVWRRVRVRLAVVALVPGLTLSVLGVTVSAGLVGDGVQIREWSEDLARIRPAASELLAAVAAERLLSVQKLARGTAVSPDLGAARDRVDAGFARLLRADRLRHRPAPAIAEFWTAFAPKLALARQGIDTGRLSAAHAAAVFDAPMALFDAGFREAQRRAPDPLLAARVAESRRLIDAAVALTKAATVGVGLSESGGAAFTADDLVHQVGHYRTALTGLAAELSGPARDRLAALLAGSAWRALAEREDALLGEAVTGSVAGGRDWRPVFGEVLTGLLNVYAAQHDSVQDDADRAADREIRTGLLAATIVLALASGSTGLALSIGARLGRRVRTLRDRTLDVAEVGLPAVLRAAEDGDPATVVPRAQAPMDLGRDEIGEVAVAFEHAAAAVVEAVVAQVDLRRGTRAVFADLAGRSQALAHRQLAVLDEAERHQQDPELLGLFFRLDHLATRGRRNAENLLVLAGVRPGRAWREPVALVDVVRGAVAESTEFARVRLTRVAEVAVSGAAVTDLAHLLAELIDNAAAFSPAGTRIEVGGATADDGAVVSVGDQGIGMDVDQLRAWNELLSAAPAFDLDALVRDSRLGLFVVARLAAEHGLTVRLGDSDYGGVCAEVRIPAALLADAGIRASDVAR</sequence>
<dbReference type="RefSeq" id="WP_387702230.1">
    <property type="nucleotide sequence ID" value="NZ_JBIAMX010000016.1"/>
</dbReference>
<dbReference type="Gene3D" id="3.30.565.10">
    <property type="entry name" value="Histidine kinase-like ATPase, C-terminal domain"/>
    <property type="match status" value="1"/>
</dbReference>
<gene>
    <name evidence="7" type="ORF">ACFYTF_23440</name>
</gene>